<reference evidence="1 2" key="1">
    <citation type="journal article" date="2011" name="J. Gen. Appl. Microbiol.">
        <title>Draft genome sequencing of the enigmatic yeast Saitoella complicata.</title>
        <authorList>
            <person name="Nishida H."/>
            <person name="Hamamoto M."/>
            <person name="Sugiyama J."/>
        </authorList>
    </citation>
    <scope>NUCLEOTIDE SEQUENCE [LARGE SCALE GENOMIC DNA]</scope>
    <source>
        <strain evidence="1 2">NRRL Y-17804</strain>
    </source>
</reference>
<name>A0A0E9NPS2_SAICN</name>
<keyword evidence="2" id="KW-1185">Reference proteome</keyword>
<reference evidence="1 2" key="2">
    <citation type="journal article" date="2014" name="J. Gen. Appl. Microbiol.">
        <title>The early diverging ascomycetous budding yeast Saitoella complicata has three histone deacetylases belonging to the Clr6, Hos2, and Rpd3 lineages.</title>
        <authorList>
            <person name="Nishida H."/>
            <person name="Matsumoto T."/>
            <person name="Kondo S."/>
            <person name="Hamamoto M."/>
            <person name="Yoshikawa H."/>
        </authorList>
    </citation>
    <scope>NUCLEOTIDE SEQUENCE [LARGE SCALE GENOMIC DNA]</scope>
    <source>
        <strain evidence="1 2">NRRL Y-17804</strain>
    </source>
</reference>
<comment type="caution">
    <text evidence="1">The sequence shown here is derived from an EMBL/GenBank/DDBJ whole genome shotgun (WGS) entry which is preliminary data.</text>
</comment>
<organism evidence="1 2">
    <name type="scientific">Saitoella complicata (strain BCRC 22490 / CBS 7301 / JCM 7358 / NBRC 10748 / NRRL Y-17804)</name>
    <dbReference type="NCBI Taxonomy" id="698492"/>
    <lineage>
        <taxon>Eukaryota</taxon>
        <taxon>Fungi</taxon>
        <taxon>Dikarya</taxon>
        <taxon>Ascomycota</taxon>
        <taxon>Taphrinomycotina</taxon>
        <taxon>Taphrinomycotina incertae sedis</taxon>
        <taxon>Saitoella</taxon>
    </lineage>
</organism>
<evidence type="ECO:0000313" key="2">
    <source>
        <dbReference type="Proteomes" id="UP000033140"/>
    </source>
</evidence>
<protein>
    <submittedName>
        <fullName evidence="1">Uncharacterized protein</fullName>
    </submittedName>
</protein>
<dbReference type="AlphaFoldDB" id="A0A0E9NPS2"/>
<reference evidence="1 2" key="3">
    <citation type="journal article" date="2015" name="Genome Announc.">
        <title>Draft Genome Sequence of the Archiascomycetous Yeast Saitoella complicata.</title>
        <authorList>
            <person name="Yamauchi K."/>
            <person name="Kondo S."/>
            <person name="Hamamoto M."/>
            <person name="Takahashi Y."/>
            <person name="Ogura Y."/>
            <person name="Hayashi T."/>
            <person name="Nishida H."/>
        </authorList>
    </citation>
    <scope>NUCLEOTIDE SEQUENCE [LARGE SCALE GENOMIC DNA]</scope>
    <source>
        <strain evidence="1 2">NRRL Y-17804</strain>
    </source>
</reference>
<sequence>MHSFGNLAHLSSQQSTAIGFSAQFAQLETLISLAVRRSIHKLLASGCRPLVPGSDRRYAYILDVPYETAFISVTAANFS</sequence>
<evidence type="ECO:0000313" key="1">
    <source>
        <dbReference type="EMBL" id="GAO51410.1"/>
    </source>
</evidence>
<dbReference type="EMBL" id="BACD03000045">
    <property type="protein sequence ID" value="GAO51410.1"/>
    <property type="molecule type" value="Genomic_DNA"/>
</dbReference>
<accession>A0A0E9NPS2</accession>
<proteinExistence type="predicted"/>
<dbReference type="Proteomes" id="UP000033140">
    <property type="component" value="Unassembled WGS sequence"/>
</dbReference>
<gene>
    <name evidence="1" type="ORF">G7K_5512-t1</name>
</gene>